<evidence type="ECO:0000256" key="1">
    <source>
        <dbReference type="ARBA" id="ARBA00022723"/>
    </source>
</evidence>
<dbReference type="Gene3D" id="1.10.150.520">
    <property type="match status" value="1"/>
</dbReference>
<gene>
    <name evidence="4" type="ORF">P154DRAFT_520415</name>
</gene>
<dbReference type="PANTHER" id="PTHR46470">
    <property type="entry name" value="N-ACYLNEURAMINATE-9-PHOSPHATASE"/>
    <property type="match status" value="1"/>
</dbReference>
<proteinExistence type="predicted"/>
<name>A0A6A5WMH8_9PLEO</name>
<dbReference type="PANTHER" id="PTHR46470:SF2">
    <property type="entry name" value="GLYCERALDEHYDE 3-PHOSPHATE PHOSPHATASE"/>
    <property type="match status" value="1"/>
</dbReference>
<dbReference type="EMBL" id="ML977574">
    <property type="protein sequence ID" value="KAF2003063.1"/>
    <property type="molecule type" value="Genomic_DNA"/>
</dbReference>
<keyword evidence="3" id="KW-0460">Magnesium</keyword>
<reference evidence="4" key="1">
    <citation type="journal article" date="2020" name="Stud. Mycol.">
        <title>101 Dothideomycetes genomes: a test case for predicting lifestyles and emergence of pathogens.</title>
        <authorList>
            <person name="Haridas S."/>
            <person name="Albert R."/>
            <person name="Binder M."/>
            <person name="Bloem J."/>
            <person name="Labutti K."/>
            <person name="Salamov A."/>
            <person name="Andreopoulos B."/>
            <person name="Baker S."/>
            <person name="Barry K."/>
            <person name="Bills G."/>
            <person name="Bluhm B."/>
            <person name="Cannon C."/>
            <person name="Castanera R."/>
            <person name="Culley D."/>
            <person name="Daum C."/>
            <person name="Ezra D."/>
            <person name="Gonzalez J."/>
            <person name="Henrissat B."/>
            <person name="Kuo A."/>
            <person name="Liang C."/>
            <person name="Lipzen A."/>
            <person name="Lutzoni F."/>
            <person name="Magnuson J."/>
            <person name="Mondo S."/>
            <person name="Nolan M."/>
            <person name="Ohm R."/>
            <person name="Pangilinan J."/>
            <person name="Park H.-J."/>
            <person name="Ramirez L."/>
            <person name="Alfaro M."/>
            <person name="Sun H."/>
            <person name="Tritt A."/>
            <person name="Yoshinaga Y."/>
            <person name="Zwiers L.-H."/>
            <person name="Turgeon B."/>
            <person name="Goodwin S."/>
            <person name="Spatafora J."/>
            <person name="Crous P."/>
            <person name="Grigoriev I."/>
        </authorList>
    </citation>
    <scope>NUCLEOTIDE SEQUENCE</scope>
    <source>
        <strain evidence="4">CBS 123094</strain>
    </source>
</reference>
<evidence type="ECO:0000256" key="3">
    <source>
        <dbReference type="ARBA" id="ARBA00022842"/>
    </source>
</evidence>
<evidence type="ECO:0000313" key="5">
    <source>
        <dbReference type="Proteomes" id="UP000799779"/>
    </source>
</evidence>
<dbReference type="Gene3D" id="3.40.50.1000">
    <property type="entry name" value="HAD superfamily/HAD-like"/>
    <property type="match status" value="1"/>
</dbReference>
<evidence type="ECO:0000256" key="2">
    <source>
        <dbReference type="ARBA" id="ARBA00022801"/>
    </source>
</evidence>
<dbReference type="InterPro" id="IPR051400">
    <property type="entry name" value="HAD-like_hydrolase"/>
</dbReference>
<dbReference type="GO" id="GO:0046872">
    <property type="term" value="F:metal ion binding"/>
    <property type="evidence" value="ECO:0007669"/>
    <property type="project" value="UniProtKB-KW"/>
</dbReference>
<sequence>MNTPVCEFRAAKLLIQTKTWILFHLDDTFHDHSNAETAAMRAVFYQIQRDHKVSVADLETDWKDITTRPVQYTPTLRCESAHGWQARHFTELLSATDCPDDRDYVTQLMRAYSLEYLASLALKPGLLQLIQLLKAQGKNIAVLSRIVTDRPYSMLSRLGIRGIDPPIIDRIFLDSDYGLLGEPMNEMFVMVLQHLGIKPVDALYIGDEGVLPARQSGITAIMIDDTWPDDSFVEMHGASVMNTMIMQDLKVLKRFVIT</sequence>
<keyword evidence="2" id="KW-0378">Hydrolase</keyword>
<keyword evidence="5" id="KW-1185">Reference proteome</keyword>
<dbReference type="SUPFAM" id="SSF56784">
    <property type="entry name" value="HAD-like"/>
    <property type="match status" value="1"/>
</dbReference>
<evidence type="ECO:0008006" key="6">
    <source>
        <dbReference type="Google" id="ProtNLM"/>
    </source>
</evidence>
<dbReference type="AlphaFoldDB" id="A0A6A5WMH8"/>
<dbReference type="Proteomes" id="UP000799779">
    <property type="component" value="Unassembled WGS sequence"/>
</dbReference>
<keyword evidence="1" id="KW-0479">Metal-binding</keyword>
<dbReference type="Pfam" id="PF00702">
    <property type="entry name" value="Hydrolase"/>
    <property type="match status" value="1"/>
</dbReference>
<organism evidence="4 5">
    <name type="scientific">Amniculicola lignicola CBS 123094</name>
    <dbReference type="NCBI Taxonomy" id="1392246"/>
    <lineage>
        <taxon>Eukaryota</taxon>
        <taxon>Fungi</taxon>
        <taxon>Dikarya</taxon>
        <taxon>Ascomycota</taxon>
        <taxon>Pezizomycotina</taxon>
        <taxon>Dothideomycetes</taxon>
        <taxon>Pleosporomycetidae</taxon>
        <taxon>Pleosporales</taxon>
        <taxon>Amniculicolaceae</taxon>
        <taxon>Amniculicola</taxon>
    </lineage>
</organism>
<dbReference type="GO" id="GO:0016791">
    <property type="term" value="F:phosphatase activity"/>
    <property type="evidence" value="ECO:0007669"/>
    <property type="project" value="TreeGrafter"/>
</dbReference>
<accession>A0A6A5WMH8</accession>
<protein>
    <recommendedName>
        <fullName evidence="6">HAD-like protein</fullName>
    </recommendedName>
</protein>
<dbReference type="InterPro" id="IPR036412">
    <property type="entry name" value="HAD-like_sf"/>
</dbReference>
<dbReference type="InterPro" id="IPR023214">
    <property type="entry name" value="HAD_sf"/>
</dbReference>
<evidence type="ECO:0000313" key="4">
    <source>
        <dbReference type="EMBL" id="KAF2003063.1"/>
    </source>
</evidence>